<dbReference type="InterPro" id="IPR023772">
    <property type="entry name" value="DNA-bd_HTH_TetR-type_CS"/>
</dbReference>
<dbReference type="Proteomes" id="UP000744032">
    <property type="component" value="Unassembled WGS sequence"/>
</dbReference>
<dbReference type="NCBIfam" id="NF041196">
    <property type="entry name" value="ScbR_bind_reg"/>
    <property type="match status" value="1"/>
</dbReference>
<dbReference type="InterPro" id="IPR009057">
    <property type="entry name" value="Homeodomain-like_sf"/>
</dbReference>
<proteinExistence type="predicted"/>
<dbReference type="PANTHER" id="PTHR30055:SF234">
    <property type="entry name" value="HTH-TYPE TRANSCRIPTIONAL REGULATOR BETI"/>
    <property type="match status" value="1"/>
</dbReference>
<feature type="DNA-binding region" description="H-T-H motif" evidence="4">
    <location>
        <begin position="31"/>
        <end position="50"/>
    </location>
</feature>
<keyword evidence="2 4" id="KW-0238">DNA-binding</keyword>
<dbReference type="SUPFAM" id="SSF48498">
    <property type="entry name" value="Tetracyclin repressor-like, C-terminal domain"/>
    <property type="match status" value="1"/>
</dbReference>
<reference evidence="6 7" key="1">
    <citation type="submission" date="2020-04" db="EMBL/GenBank/DDBJ databases">
        <title>Genome sequence of Streptomyces galbus strain I339.</title>
        <authorList>
            <person name="Silva E.A.N."/>
            <person name="Merces M."/>
            <person name="Castelo Branco A.P.O.T."/>
            <person name="Vasconcelos P.C."/>
            <person name="Costa N.P."/>
            <person name="Marinho G.C.S."/>
            <person name="Oliveira C.J.B."/>
            <person name="Araujo D."/>
            <person name="Rodrigues Junior V.S."/>
            <person name="Almeida R."/>
            <person name="Silva Filho U.R."/>
            <person name="Andrade A.S.A."/>
            <person name="Cibulski S.P."/>
        </authorList>
    </citation>
    <scope>NUCLEOTIDE SEQUENCE [LARGE SCALE GENOMIC DNA]</scope>
    <source>
        <strain evidence="6 7">I339</strain>
    </source>
</reference>
<keyword evidence="1" id="KW-0805">Transcription regulation</keyword>
<dbReference type="PROSITE" id="PS01081">
    <property type="entry name" value="HTH_TETR_1"/>
    <property type="match status" value="1"/>
</dbReference>
<keyword evidence="3" id="KW-0804">Transcription</keyword>
<dbReference type="EMBL" id="JAAXMD010000476">
    <property type="protein sequence ID" value="NKQ28661.1"/>
    <property type="molecule type" value="Genomic_DNA"/>
</dbReference>
<protein>
    <submittedName>
        <fullName evidence="6">TetR/AcrR family transcriptional regulator</fullName>
    </submittedName>
</protein>
<evidence type="ECO:0000313" key="6">
    <source>
        <dbReference type="EMBL" id="NKQ28661.1"/>
    </source>
</evidence>
<dbReference type="PRINTS" id="PR00455">
    <property type="entry name" value="HTHTETR"/>
</dbReference>
<dbReference type="PANTHER" id="PTHR30055">
    <property type="entry name" value="HTH-TYPE TRANSCRIPTIONAL REGULATOR RUTR"/>
    <property type="match status" value="1"/>
</dbReference>
<evidence type="ECO:0000256" key="3">
    <source>
        <dbReference type="ARBA" id="ARBA00023163"/>
    </source>
</evidence>
<dbReference type="InterPro" id="IPR047923">
    <property type="entry name" value="ArpA-like"/>
</dbReference>
<gene>
    <name evidence="6" type="ORF">HF200_30950</name>
</gene>
<dbReference type="InterPro" id="IPR001647">
    <property type="entry name" value="HTH_TetR"/>
</dbReference>
<dbReference type="Gene3D" id="1.10.357.10">
    <property type="entry name" value="Tetracycline Repressor, domain 2"/>
    <property type="match status" value="1"/>
</dbReference>
<dbReference type="SUPFAM" id="SSF46689">
    <property type="entry name" value="Homeodomain-like"/>
    <property type="match status" value="1"/>
</dbReference>
<name>A0ABX1IWM3_STRGB</name>
<comment type="caution">
    <text evidence="6">The sequence shown here is derived from an EMBL/GenBank/DDBJ whole genome shotgun (WGS) entry which is preliminary data.</text>
</comment>
<feature type="domain" description="HTH tetR-type" evidence="5">
    <location>
        <begin position="8"/>
        <end position="68"/>
    </location>
</feature>
<dbReference type="PROSITE" id="PS50977">
    <property type="entry name" value="HTH_TETR_2"/>
    <property type="match status" value="1"/>
</dbReference>
<feature type="non-terminal residue" evidence="6">
    <location>
        <position position="231"/>
    </location>
</feature>
<organism evidence="6 7">
    <name type="scientific">Streptomyces galbus</name>
    <dbReference type="NCBI Taxonomy" id="33898"/>
    <lineage>
        <taxon>Bacteria</taxon>
        <taxon>Bacillati</taxon>
        <taxon>Actinomycetota</taxon>
        <taxon>Actinomycetes</taxon>
        <taxon>Kitasatosporales</taxon>
        <taxon>Streptomycetaceae</taxon>
        <taxon>Streptomyces</taxon>
    </lineage>
</organism>
<accession>A0ABX1IWM3</accession>
<dbReference type="InterPro" id="IPR050109">
    <property type="entry name" value="HTH-type_TetR-like_transc_reg"/>
</dbReference>
<dbReference type="RefSeq" id="WP_168376304.1">
    <property type="nucleotide sequence ID" value="NZ_JAAXMD010000476.1"/>
</dbReference>
<evidence type="ECO:0000256" key="4">
    <source>
        <dbReference type="PROSITE-ProRule" id="PRU00335"/>
    </source>
</evidence>
<evidence type="ECO:0000313" key="7">
    <source>
        <dbReference type="Proteomes" id="UP000744032"/>
    </source>
</evidence>
<evidence type="ECO:0000259" key="5">
    <source>
        <dbReference type="PROSITE" id="PS50977"/>
    </source>
</evidence>
<dbReference type="Pfam" id="PF00440">
    <property type="entry name" value="TetR_N"/>
    <property type="match status" value="1"/>
</dbReference>
<evidence type="ECO:0000256" key="1">
    <source>
        <dbReference type="ARBA" id="ARBA00023015"/>
    </source>
</evidence>
<sequence>MVKQQRAARTRQALIEAAAAVFAEEGFAAASLSTISRQAGVSNGALHFHFASKNALADAVEAQACERLARITATAPARSGPLLQRVIDATHTLMEALTADVVLRGAFALACEPARPRDSSPHLHWQHWLEGTLHRAERTGALARGIRAADTARTLVAATVGFAVLGADDPAWLGRPHMTALWNALLPGPAARQHLPRLRSTAPHPVPYTHLTLPPIYTVAAPAVPHTFKNI</sequence>
<evidence type="ECO:0000256" key="2">
    <source>
        <dbReference type="ARBA" id="ARBA00023125"/>
    </source>
</evidence>
<dbReference type="InterPro" id="IPR036271">
    <property type="entry name" value="Tet_transcr_reg_TetR-rel_C_sf"/>
</dbReference>
<keyword evidence="7" id="KW-1185">Reference proteome</keyword>